<dbReference type="eggNOG" id="KOG1213">
    <property type="taxonomic scope" value="Eukaryota"/>
</dbReference>
<accession>M3J6P4</accession>
<name>M3J6P4_CANMX</name>
<evidence type="ECO:0000313" key="2">
    <source>
        <dbReference type="EMBL" id="EMG47733.1"/>
    </source>
</evidence>
<dbReference type="HOGENOM" id="CLU_696379_0_0_1"/>
<dbReference type="OrthoDB" id="5427633at2759"/>
<sequence>MDMEIFPVVSINDLRYDSIGFAFSQIGGVDNGIGMEFGLNSNHIRGYESEGDVMVPDFEFNDDGEIIDIENGENLVPEKSESGENSLLDIVFEENQQQKQVRETVQDDSISHDFDFQTTDPQMQKIPTFRMRLDNETRISSDVLIQSLVNYETSMQVRNAPLPPVKTVNDVYDEIPALGPFFHRVNRIALPYHYKDRNSSLEYSSFTRTISIIQRTEDAVLENTEEGRELIRNAVDDHENLLIGDAFDMVGDDQDQVVNSPDHIFDLEFDYENQDERVDVRDSTNSTWTSSESSTTETSSAHMDKKLLKFYKYITTRVKEFGNSSDNINYRINFGELVPTNNTNNDNDKPVTRKIAANAFSSILTLATKELLVIKVSRNDDWGLHNSNEIDIILQF</sequence>
<comment type="caution">
    <text evidence="2">The sequence shown here is derived from an EMBL/GenBank/DDBJ whole genome shotgun (WGS) entry which is preliminary data.</text>
</comment>
<dbReference type="CDD" id="cd21790">
    <property type="entry name" value="Rad21_Rec8_M_ScRec8p-like"/>
    <property type="match status" value="1"/>
</dbReference>
<gene>
    <name evidence="2" type="ORF">G210_1816</name>
</gene>
<organism evidence="2 3">
    <name type="scientific">Candida maltosa (strain Xu316)</name>
    <name type="common">Yeast</name>
    <dbReference type="NCBI Taxonomy" id="1245528"/>
    <lineage>
        <taxon>Eukaryota</taxon>
        <taxon>Fungi</taxon>
        <taxon>Dikarya</taxon>
        <taxon>Ascomycota</taxon>
        <taxon>Saccharomycotina</taxon>
        <taxon>Pichiomycetes</taxon>
        <taxon>Debaryomycetaceae</taxon>
        <taxon>Candida/Lodderomyces clade</taxon>
        <taxon>Candida</taxon>
    </lineage>
</organism>
<dbReference type="EMBL" id="AOGT01001390">
    <property type="protein sequence ID" value="EMG47733.1"/>
    <property type="molecule type" value="Genomic_DNA"/>
</dbReference>
<dbReference type="Proteomes" id="UP000011777">
    <property type="component" value="Unassembled WGS sequence"/>
</dbReference>
<feature type="region of interest" description="Disordered" evidence="1">
    <location>
        <begin position="278"/>
        <end position="297"/>
    </location>
</feature>
<protein>
    <submittedName>
        <fullName evidence="2">Uncharacterized protein</fullName>
    </submittedName>
</protein>
<feature type="non-terminal residue" evidence="2">
    <location>
        <position position="1"/>
    </location>
</feature>
<reference evidence="2 3" key="1">
    <citation type="submission" date="2013-02" db="EMBL/GenBank/DDBJ databases">
        <title>Genome sequence of Candida maltosa Xu316, a potential industrial strain for xylitol and ethanol production.</title>
        <authorList>
            <person name="Yu J."/>
            <person name="Wang Q."/>
            <person name="Geng X."/>
            <person name="Bao W."/>
            <person name="He P."/>
            <person name="Cai J."/>
        </authorList>
    </citation>
    <scope>NUCLEOTIDE SEQUENCE [LARGE SCALE GENOMIC DNA]</scope>
    <source>
        <strain evidence="3">Xu316</strain>
    </source>
</reference>
<feature type="compositionally biased region" description="Low complexity" evidence="1">
    <location>
        <begin position="283"/>
        <end position="297"/>
    </location>
</feature>
<evidence type="ECO:0000313" key="3">
    <source>
        <dbReference type="Proteomes" id="UP000011777"/>
    </source>
</evidence>
<proteinExistence type="predicted"/>
<keyword evidence="3" id="KW-1185">Reference proteome</keyword>
<dbReference type="STRING" id="1245528.M3J6P4"/>
<evidence type="ECO:0000256" key="1">
    <source>
        <dbReference type="SAM" id="MobiDB-lite"/>
    </source>
</evidence>
<dbReference type="AlphaFoldDB" id="M3J6P4"/>